<feature type="compositionally biased region" description="Polar residues" evidence="1">
    <location>
        <begin position="327"/>
        <end position="339"/>
    </location>
</feature>
<keyword evidence="3" id="KW-1185">Reference proteome</keyword>
<feature type="compositionally biased region" description="Polar residues" evidence="1">
    <location>
        <begin position="1"/>
        <end position="14"/>
    </location>
</feature>
<dbReference type="Proteomes" id="UP000605846">
    <property type="component" value="Unassembled WGS sequence"/>
</dbReference>
<comment type="caution">
    <text evidence="2">The sequence shown here is derived from an EMBL/GenBank/DDBJ whole genome shotgun (WGS) entry which is preliminary data.</text>
</comment>
<sequence>MSSPCGSRRQSSAFQWPIPASSASNDIAEPESPTDISVKEILDRYQNDPDIMKQVLAAKAAEDKKRTARDGLLIELARIQQRRIDLELAREQIKSTYRTPAPLHAPLSSSVNLSSSIGYHGLAPLQQQVIARITGSAETNQIPAKTQNSARPPPSPYYYPHSAHPLCPTTTAAGGGGNDCVVSPRPHYYSYAPQQSSSHLLRPPSNTQRKQQLSPISPAAAAPTVSADEEDPSLKQTRSCYSKQSELLHDRVMEALKAKIKRGSSSHNNGTPKTHRDKQKRQRTTKNPSDADNSSSTPKSAGSNKPVLPPIDTSVGRIQHHPASPSPVDNSTSPESSIRSPLPRRPFPTSSPSDHLLSTDRRYRRHRSSSPLDAPRQNPHLIQSAENTATVASNP</sequence>
<organism evidence="2 3">
    <name type="scientific">Apophysomyces ossiformis</name>
    <dbReference type="NCBI Taxonomy" id="679940"/>
    <lineage>
        <taxon>Eukaryota</taxon>
        <taxon>Fungi</taxon>
        <taxon>Fungi incertae sedis</taxon>
        <taxon>Mucoromycota</taxon>
        <taxon>Mucoromycotina</taxon>
        <taxon>Mucoromycetes</taxon>
        <taxon>Mucorales</taxon>
        <taxon>Mucorineae</taxon>
        <taxon>Mucoraceae</taxon>
        <taxon>Apophysomyces</taxon>
    </lineage>
</organism>
<feature type="compositionally biased region" description="Polar residues" evidence="1">
    <location>
        <begin position="285"/>
        <end position="303"/>
    </location>
</feature>
<accession>A0A8H7ESW9</accession>
<evidence type="ECO:0000256" key="1">
    <source>
        <dbReference type="SAM" id="MobiDB-lite"/>
    </source>
</evidence>
<dbReference type="OrthoDB" id="2272836at2759"/>
<feature type="region of interest" description="Disordered" evidence="1">
    <location>
        <begin position="191"/>
        <end position="240"/>
    </location>
</feature>
<feature type="region of interest" description="Disordered" evidence="1">
    <location>
        <begin position="1"/>
        <end position="33"/>
    </location>
</feature>
<reference evidence="2" key="1">
    <citation type="submission" date="2020-01" db="EMBL/GenBank/DDBJ databases">
        <title>Genome Sequencing of Three Apophysomyces-Like Fungal Strains Confirms a Novel Fungal Genus in the Mucoromycota with divergent Burkholderia-like Endosymbiotic Bacteria.</title>
        <authorList>
            <person name="Stajich J.E."/>
            <person name="Macias A.M."/>
            <person name="Carter-House D."/>
            <person name="Lovett B."/>
            <person name="Kasson L.R."/>
            <person name="Berry K."/>
            <person name="Grigoriev I."/>
            <person name="Chang Y."/>
            <person name="Spatafora J."/>
            <person name="Kasson M.T."/>
        </authorList>
    </citation>
    <scope>NUCLEOTIDE SEQUENCE</scope>
    <source>
        <strain evidence="2">NRRL A-21654</strain>
    </source>
</reference>
<evidence type="ECO:0000313" key="2">
    <source>
        <dbReference type="EMBL" id="KAF7728915.1"/>
    </source>
</evidence>
<gene>
    <name evidence="2" type="ORF">EC973_005310</name>
</gene>
<dbReference type="EMBL" id="JABAYA010000030">
    <property type="protein sequence ID" value="KAF7728915.1"/>
    <property type="molecule type" value="Genomic_DNA"/>
</dbReference>
<feature type="compositionally biased region" description="Basic residues" evidence="1">
    <location>
        <begin position="273"/>
        <end position="284"/>
    </location>
</feature>
<name>A0A8H7ESW9_9FUNG</name>
<feature type="region of interest" description="Disordered" evidence="1">
    <location>
        <begin position="260"/>
        <end position="395"/>
    </location>
</feature>
<evidence type="ECO:0000313" key="3">
    <source>
        <dbReference type="Proteomes" id="UP000605846"/>
    </source>
</evidence>
<dbReference type="AlphaFoldDB" id="A0A8H7ESW9"/>
<feature type="compositionally biased region" description="Polar residues" evidence="1">
    <location>
        <begin position="192"/>
        <end position="215"/>
    </location>
</feature>
<feature type="region of interest" description="Disordered" evidence="1">
    <location>
        <begin position="140"/>
        <end position="161"/>
    </location>
</feature>
<feature type="compositionally biased region" description="Polar residues" evidence="1">
    <location>
        <begin position="380"/>
        <end position="395"/>
    </location>
</feature>
<protein>
    <submittedName>
        <fullName evidence="2">Uncharacterized protein</fullName>
    </submittedName>
</protein>
<proteinExistence type="predicted"/>